<name>A0A938BP49_UNCEI</name>
<dbReference type="AlphaFoldDB" id="A0A938BP49"/>
<dbReference type="EMBL" id="VGIY01000226">
    <property type="protein sequence ID" value="MBM3317958.1"/>
    <property type="molecule type" value="Genomic_DNA"/>
</dbReference>
<evidence type="ECO:0000313" key="3">
    <source>
        <dbReference type="EMBL" id="MBM3317958.1"/>
    </source>
</evidence>
<proteinExistence type="predicted"/>
<sequence>MIDLEMPAHFGLHDGVEGVHLARELRRRLGRDLPVLLLTRSEPSEIAPEHLAQVQAVFRKPLHAGELASRLAALLSPSGRLAGSPR</sequence>
<dbReference type="Gene3D" id="3.40.50.2300">
    <property type="match status" value="1"/>
</dbReference>
<dbReference type="Proteomes" id="UP000748308">
    <property type="component" value="Unassembled WGS sequence"/>
</dbReference>
<comment type="caution">
    <text evidence="3">The sequence shown here is derived from an EMBL/GenBank/DDBJ whole genome shotgun (WGS) entry which is preliminary data.</text>
</comment>
<dbReference type="PROSITE" id="PS50110">
    <property type="entry name" value="RESPONSE_REGULATORY"/>
    <property type="match status" value="1"/>
</dbReference>
<evidence type="ECO:0000259" key="2">
    <source>
        <dbReference type="PROSITE" id="PS50110"/>
    </source>
</evidence>
<dbReference type="InterPro" id="IPR011006">
    <property type="entry name" value="CheY-like_superfamily"/>
</dbReference>
<protein>
    <recommendedName>
        <fullName evidence="2">Response regulatory domain-containing protein</fullName>
    </recommendedName>
</protein>
<reference evidence="3" key="1">
    <citation type="submission" date="2019-03" db="EMBL/GenBank/DDBJ databases">
        <title>Lake Tanganyika Metagenome-Assembled Genomes (MAGs).</title>
        <authorList>
            <person name="Tran P."/>
        </authorList>
    </citation>
    <scope>NUCLEOTIDE SEQUENCE</scope>
    <source>
        <strain evidence="3">M_DeepCast_400m_m2_100</strain>
    </source>
</reference>
<organism evidence="3 4">
    <name type="scientific">Eiseniibacteriota bacterium</name>
    <dbReference type="NCBI Taxonomy" id="2212470"/>
    <lineage>
        <taxon>Bacteria</taxon>
        <taxon>Candidatus Eiseniibacteriota</taxon>
    </lineage>
</organism>
<evidence type="ECO:0000313" key="4">
    <source>
        <dbReference type="Proteomes" id="UP000748308"/>
    </source>
</evidence>
<feature type="domain" description="Response regulatory" evidence="2">
    <location>
        <begin position="1"/>
        <end position="75"/>
    </location>
</feature>
<keyword evidence="1" id="KW-0597">Phosphoprotein</keyword>
<dbReference type="GO" id="GO:0000160">
    <property type="term" value="P:phosphorelay signal transduction system"/>
    <property type="evidence" value="ECO:0007669"/>
    <property type="project" value="InterPro"/>
</dbReference>
<accession>A0A938BP49</accession>
<dbReference type="InterPro" id="IPR001789">
    <property type="entry name" value="Sig_transdc_resp-reg_receiver"/>
</dbReference>
<dbReference type="SUPFAM" id="SSF52172">
    <property type="entry name" value="CheY-like"/>
    <property type="match status" value="1"/>
</dbReference>
<gene>
    <name evidence="3" type="ORF">FJY75_08895</name>
</gene>
<evidence type="ECO:0000256" key="1">
    <source>
        <dbReference type="PROSITE-ProRule" id="PRU00169"/>
    </source>
</evidence>
<feature type="modified residue" description="4-aspartylphosphate" evidence="1">
    <location>
        <position position="3"/>
    </location>
</feature>